<evidence type="ECO:0000256" key="1">
    <source>
        <dbReference type="SAM" id="MobiDB-lite"/>
    </source>
</evidence>
<gene>
    <name evidence="2" type="ORF">MUK42_14615</name>
</gene>
<feature type="compositionally biased region" description="Polar residues" evidence="1">
    <location>
        <begin position="94"/>
        <end position="105"/>
    </location>
</feature>
<evidence type="ECO:0000313" key="3">
    <source>
        <dbReference type="Proteomes" id="UP001055439"/>
    </source>
</evidence>
<name>A0A9E7L651_9LILI</name>
<evidence type="ECO:0000313" key="2">
    <source>
        <dbReference type="EMBL" id="URE45682.1"/>
    </source>
</evidence>
<dbReference type="Proteomes" id="UP001055439">
    <property type="component" value="Chromosome 9"/>
</dbReference>
<organism evidence="2 3">
    <name type="scientific">Musa troglodytarum</name>
    <name type="common">fe'i banana</name>
    <dbReference type="NCBI Taxonomy" id="320322"/>
    <lineage>
        <taxon>Eukaryota</taxon>
        <taxon>Viridiplantae</taxon>
        <taxon>Streptophyta</taxon>
        <taxon>Embryophyta</taxon>
        <taxon>Tracheophyta</taxon>
        <taxon>Spermatophyta</taxon>
        <taxon>Magnoliopsida</taxon>
        <taxon>Liliopsida</taxon>
        <taxon>Zingiberales</taxon>
        <taxon>Musaceae</taxon>
        <taxon>Musa</taxon>
    </lineage>
</organism>
<dbReference type="AlphaFoldDB" id="A0A9E7L651"/>
<sequence>MDHSFLLLVSDKVHCPLLVVHPWSHFHQEASSPHPSRMPERISTTCIRGEGEEQNPSVKKGTMAISSSSPSLTQSEEDLPWQMQRVKEPKKSRQTTGSSSGNQSKCKGEILMHGCNFDES</sequence>
<dbReference type="EMBL" id="CP097511">
    <property type="protein sequence ID" value="URE45682.1"/>
    <property type="molecule type" value="Genomic_DNA"/>
</dbReference>
<dbReference type="OrthoDB" id="10580667at2759"/>
<proteinExistence type="predicted"/>
<keyword evidence="3" id="KW-1185">Reference proteome</keyword>
<protein>
    <submittedName>
        <fullName evidence="2">Uncharacterized protein</fullName>
    </submittedName>
</protein>
<feature type="region of interest" description="Disordered" evidence="1">
    <location>
        <begin position="27"/>
        <end position="120"/>
    </location>
</feature>
<reference evidence="2" key="1">
    <citation type="submission" date="2022-05" db="EMBL/GenBank/DDBJ databases">
        <title>The Musa troglodytarum L. genome provides insights into the mechanism of non-climacteric behaviour and enrichment of carotenoids.</title>
        <authorList>
            <person name="Wang J."/>
        </authorList>
    </citation>
    <scope>NUCLEOTIDE SEQUENCE</scope>
    <source>
        <tissue evidence="2">Leaf</tissue>
    </source>
</reference>
<accession>A0A9E7L651</accession>